<feature type="transmembrane region" description="Helical" evidence="1">
    <location>
        <begin position="322"/>
        <end position="346"/>
    </location>
</feature>
<feature type="transmembrane region" description="Helical" evidence="1">
    <location>
        <begin position="366"/>
        <end position="386"/>
    </location>
</feature>
<protein>
    <submittedName>
        <fullName evidence="2">Uncharacterized protein</fullName>
    </submittedName>
</protein>
<feature type="transmembrane region" description="Helical" evidence="1">
    <location>
        <begin position="451"/>
        <end position="473"/>
    </location>
</feature>
<sequence length="520" mass="59396">MYYNYLMELILYLISFITSAFPTLFLSAPPVEDALGTMGAAAYIAGYDWSAFLAADGFFYKYGMSILYLPAFLFIKNPLLRYKLLLVENSVLDAFIPVLIYKVSHKHFSFGKEISFYLSVICGMMPSVLLYTKYTWAEPALFLIPWITIYLLFELKSIKDTPEKKKILSFALGFVCVSAFICHQRGIILVLATIMTLILIRVSAGKSLILKVPFCVSFVASLLTDRFCNYLLREYVYLGVKPAHNLLDAFLSPQLYKELFSFLGQQVFWMSFSGWMMNVCVSGLGITMLGLITGISCINRFLFFKDVNVVSDIHLNDRKKELFSILSLWSILSFCGAFLLGLLFFFQTAVQYWNGTAVERCDHLVFGRYLESMYPVLMFMGLYYMYMNRKKLLSGVKLFSIAAYVFFSVFFSLKIAPAMEGVDSYVHSLMSMNYCFDTSNIMTTQDVITNLPHALIVACVISFIIFITILILSHSGNYRLCTFVILCCFLYIYAVSYCGIIYKVDFFGVTKYAIYYLKNG</sequence>
<dbReference type="EMBL" id="FOXO01000008">
    <property type="protein sequence ID" value="SFP80384.1"/>
    <property type="molecule type" value="Genomic_DNA"/>
</dbReference>
<feature type="transmembrane region" description="Helical" evidence="1">
    <location>
        <begin position="167"/>
        <end position="200"/>
    </location>
</feature>
<feature type="transmembrane region" description="Helical" evidence="1">
    <location>
        <begin position="137"/>
        <end position="155"/>
    </location>
</feature>
<reference evidence="3" key="1">
    <citation type="submission" date="2016-10" db="EMBL/GenBank/DDBJ databases">
        <authorList>
            <person name="Varghese N."/>
            <person name="Submissions S."/>
        </authorList>
    </citation>
    <scope>NUCLEOTIDE SEQUENCE [LARGE SCALE GENOMIC DNA]</scope>
    <source>
        <strain evidence="3">P18</strain>
    </source>
</reference>
<evidence type="ECO:0000313" key="2">
    <source>
        <dbReference type="EMBL" id="SFP80384.1"/>
    </source>
</evidence>
<feature type="transmembrane region" description="Helical" evidence="1">
    <location>
        <begin position="480"/>
        <end position="502"/>
    </location>
</feature>
<gene>
    <name evidence="2" type="ORF">SAMN04487928_108116</name>
</gene>
<feature type="transmembrane region" description="Helical" evidence="1">
    <location>
        <begin position="58"/>
        <end position="75"/>
    </location>
</feature>
<keyword evidence="1" id="KW-0472">Membrane</keyword>
<feature type="transmembrane region" description="Helical" evidence="1">
    <location>
        <begin position="398"/>
        <end position="416"/>
    </location>
</feature>
<organism evidence="2 3">
    <name type="scientific">Butyrivibrio proteoclasticus</name>
    <dbReference type="NCBI Taxonomy" id="43305"/>
    <lineage>
        <taxon>Bacteria</taxon>
        <taxon>Bacillati</taxon>
        <taxon>Bacillota</taxon>
        <taxon>Clostridia</taxon>
        <taxon>Lachnospirales</taxon>
        <taxon>Lachnospiraceae</taxon>
        <taxon>Butyrivibrio</taxon>
    </lineage>
</organism>
<keyword evidence="1" id="KW-0812">Transmembrane</keyword>
<dbReference type="RefSeq" id="WP_207649904.1">
    <property type="nucleotide sequence ID" value="NZ_FOXO01000008.1"/>
</dbReference>
<dbReference type="Proteomes" id="UP000182624">
    <property type="component" value="Unassembled WGS sequence"/>
</dbReference>
<evidence type="ECO:0000256" key="1">
    <source>
        <dbReference type="SAM" id="Phobius"/>
    </source>
</evidence>
<name>A0A1I5TBF4_9FIRM</name>
<keyword evidence="1" id="KW-1133">Transmembrane helix</keyword>
<feature type="transmembrane region" description="Helical" evidence="1">
    <location>
        <begin position="275"/>
        <end position="302"/>
    </location>
</feature>
<dbReference type="AlphaFoldDB" id="A0A1I5TBF4"/>
<accession>A0A1I5TBF4</accession>
<keyword evidence="3" id="KW-1185">Reference proteome</keyword>
<feature type="transmembrane region" description="Helical" evidence="1">
    <location>
        <begin position="114"/>
        <end position="131"/>
    </location>
</feature>
<proteinExistence type="predicted"/>
<evidence type="ECO:0000313" key="3">
    <source>
        <dbReference type="Proteomes" id="UP000182624"/>
    </source>
</evidence>
<feature type="transmembrane region" description="Helical" evidence="1">
    <location>
        <begin position="9"/>
        <end position="28"/>
    </location>
</feature>